<evidence type="ECO:0000256" key="1">
    <source>
        <dbReference type="ARBA" id="ARBA00022676"/>
    </source>
</evidence>
<dbReference type="InterPro" id="IPR016377">
    <property type="entry name" value="Sucrose_GGa_phosphorylase-rel"/>
</dbReference>
<dbReference type="InterPro" id="IPR017853">
    <property type="entry name" value="GH"/>
</dbReference>
<evidence type="ECO:0000256" key="2">
    <source>
        <dbReference type="ARBA" id="ARBA00022679"/>
    </source>
</evidence>
<dbReference type="Gene3D" id="3.20.20.80">
    <property type="entry name" value="Glycosidases"/>
    <property type="match status" value="1"/>
</dbReference>
<name>A0A160TF15_9ZZZZ</name>
<accession>A0A160TF15</accession>
<sequence length="581" mass="65687">MSDAALGQFAYRLKRIYGNSTDVDALANDLLRVCQNYVEANQRTLLQVPTSADSPRWSEQDVILITYGNSIQAPGEVPMQTLAKFLSERLSGTVNAVHILPFFPYSSDDGFSVIDYRQVNPEWGTWDDVASIAASFDLMADLVINHCSRENLWFVDYIGNHEPYSEYFIEVDPSTDVSLVTRPRNTPLLTPVHTHRGVRHVWATFSEDQIDLNFANPKVLLEFIQIYLFYIERGARFIRLDAVAFLWKQIGTRCLHLPQTHEVVKLLRDVVNFVAPEVVVITETNVPVVENLSYFGESDEAHMVYQFGLPPLVLHALNRGNSSFISDWADSIPVLPKGCTYLNFTASHDGIGVRPVEGILPEREVQDLIDCMHRFGGFVSMKANSDGSESPYEINITLFDACMGTRRGVDHFQVQRFLCSQAIMLAMQGIPALYIHSFTASANDLAHVEQTGRTRSINRKVWDKDELEYLLSNSVTAQAEVFHELSRMIRIRRKQPAFSPDARQDVVKINSDVFILKRTSVDASQRIYAISNVTERILKLPLAALGFLENGLMDILALEPTTLIDELVLYPYQTVWLTQSV</sequence>
<dbReference type="InterPro" id="IPR013780">
    <property type="entry name" value="Glyco_hydro_b"/>
</dbReference>
<keyword evidence="1 4" id="KW-0328">Glycosyltransferase</keyword>
<feature type="domain" description="Glycosyl hydrolase family 13 catalytic" evidence="3">
    <location>
        <begin position="61"/>
        <end position="492"/>
    </location>
</feature>
<evidence type="ECO:0000259" key="3">
    <source>
        <dbReference type="SMART" id="SM00642"/>
    </source>
</evidence>
<dbReference type="Gene3D" id="3.90.400.10">
    <property type="entry name" value="Oligo-1,6-glucosidase, Domain 2"/>
    <property type="match status" value="1"/>
</dbReference>
<dbReference type="PANTHER" id="PTHR38784">
    <property type="entry name" value="SUCROSE PHOSPHORYLASE"/>
    <property type="match status" value="1"/>
</dbReference>
<proteinExistence type="predicted"/>
<dbReference type="Pfam" id="PF00128">
    <property type="entry name" value="Alpha-amylase"/>
    <property type="match status" value="1"/>
</dbReference>
<dbReference type="PANTHER" id="PTHR38784:SF1">
    <property type="entry name" value="SUCROSE PHOSPHORYLASE"/>
    <property type="match status" value="1"/>
</dbReference>
<dbReference type="CDD" id="cd11356">
    <property type="entry name" value="AmyAc_Sucrose_phosphorylase-like_1"/>
    <property type="match status" value="1"/>
</dbReference>
<dbReference type="GO" id="GO:0005975">
    <property type="term" value="P:carbohydrate metabolic process"/>
    <property type="evidence" value="ECO:0007669"/>
    <property type="project" value="InterPro"/>
</dbReference>
<dbReference type="EMBL" id="CZQC01000066">
    <property type="protein sequence ID" value="CUS42418.1"/>
    <property type="molecule type" value="Genomic_DNA"/>
</dbReference>
<keyword evidence="2 4" id="KW-0808">Transferase</keyword>
<protein>
    <submittedName>
        <fullName evidence="4">Sucrose phosphorylase</fullName>
        <ecNumber evidence="4">2.4.1.7</ecNumber>
    </submittedName>
</protein>
<dbReference type="AlphaFoldDB" id="A0A160TF15"/>
<dbReference type="InterPro" id="IPR006047">
    <property type="entry name" value="GH13_cat_dom"/>
</dbReference>
<dbReference type="SUPFAM" id="SSF51445">
    <property type="entry name" value="(Trans)glycosidases"/>
    <property type="match status" value="1"/>
</dbReference>
<gene>
    <name evidence="4" type="ORF">MGWOODY_Tha183</name>
</gene>
<organism evidence="4">
    <name type="scientific">hydrothermal vent metagenome</name>
    <dbReference type="NCBI Taxonomy" id="652676"/>
    <lineage>
        <taxon>unclassified sequences</taxon>
        <taxon>metagenomes</taxon>
        <taxon>ecological metagenomes</taxon>
    </lineage>
</organism>
<dbReference type="EC" id="2.4.1.7" evidence="4"/>
<reference evidence="4" key="1">
    <citation type="submission" date="2015-10" db="EMBL/GenBank/DDBJ databases">
        <authorList>
            <person name="Gilbert D.G."/>
        </authorList>
    </citation>
    <scope>NUCLEOTIDE SEQUENCE</scope>
</reference>
<dbReference type="Gene3D" id="2.60.40.1180">
    <property type="entry name" value="Golgi alpha-mannosidase II"/>
    <property type="match status" value="1"/>
</dbReference>
<dbReference type="PIRSF" id="PIRSF003059">
    <property type="entry name" value="Sucrose_phosphorylase"/>
    <property type="match status" value="1"/>
</dbReference>
<dbReference type="InterPro" id="IPR033746">
    <property type="entry name" value="GGa_phosphorylase"/>
</dbReference>
<dbReference type="InterPro" id="IPR045857">
    <property type="entry name" value="O16G_dom_2"/>
</dbReference>
<evidence type="ECO:0000313" key="4">
    <source>
        <dbReference type="EMBL" id="CUS42418.1"/>
    </source>
</evidence>
<dbReference type="SMART" id="SM00642">
    <property type="entry name" value="Aamy"/>
    <property type="match status" value="1"/>
</dbReference>
<dbReference type="GO" id="GO:0009018">
    <property type="term" value="F:sucrose phosphorylase activity"/>
    <property type="evidence" value="ECO:0007669"/>
    <property type="project" value="UniProtKB-EC"/>
</dbReference>